<proteinExistence type="predicted"/>
<reference evidence="2" key="1">
    <citation type="submission" date="2022-03" db="EMBL/GenBank/DDBJ databases">
        <authorList>
            <person name="Alioto T."/>
            <person name="Alioto T."/>
            <person name="Gomez Garrido J."/>
        </authorList>
    </citation>
    <scope>NUCLEOTIDE SEQUENCE</scope>
</reference>
<dbReference type="Proteomes" id="UP001295444">
    <property type="component" value="Chromosome 07"/>
</dbReference>
<feature type="region of interest" description="Disordered" evidence="1">
    <location>
        <begin position="1"/>
        <end position="54"/>
    </location>
</feature>
<dbReference type="EMBL" id="OW240918">
    <property type="protein sequence ID" value="CAH2306708.1"/>
    <property type="molecule type" value="Genomic_DNA"/>
</dbReference>
<protein>
    <submittedName>
        <fullName evidence="2">Uncharacterized protein</fullName>
    </submittedName>
</protein>
<feature type="compositionally biased region" description="Basic residues" evidence="1">
    <location>
        <begin position="1"/>
        <end position="11"/>
    </location>
</feature>
<name>A0AAD1SPY3_PELCU</name>
<evidence type="ECO:0000313" key="2">
    <source>
        <dbReference type="EMBL" id="CAH2306708.1"/>
    </source>
</evidence>
<organism evidence="2 3">
    <name type="scientific">Pelobates cultripes</name>
    <name type="common">Western spadefoot toad</name>
    <dbReference type="NCBI Taxonomy" id="61616"/>
    <lineage>
        <taxon>Eukaryota</taxon>
        <taxon>Metazoa</taxon>
        <taxon>Chordata</taxon>
        <taxon>Craniata</taxon>
        <taxon>Vertebrata</taxon>
        <taxon>Euteleostomi</taxon>
        <taxon>Amphibia</taxon>
        <taxon>Batrachia</taxon>
        <taxon>Anura</taxon>
        <taxon>Pelobatoidea</taxon>
        <taxon>Pelobatidae</taxon>
        <taxon>Pelobates</taxon>
    </lineage>
</organism>
<evidence type="ECO:0000256" key="1">
    <source>
        <dbReference type="SAM" id="MobiDB-lite"/>
    </source>
</evidence>
<gene>
    <name evidence="2" type="ORF">PECUL_23A035701</name>
</gene>
<keyword evidence="3" id="KW-1185">Reference proteome</keyword>
<dbReference type="AlphaFoldDB" id="A0AAD1SPY3"/>
<sequence>MSNRRPSKKHLKEAPSVADMLTSQRPTPRGVPAATSPTGPEQPNPPKSKDPPMEASSTAILHSLAEVKGYLAGEIKRTAAEVKAEIAARGARTAIIEQRMETVVTAHNSASALTNTLLHKITDLELELEDVSNRSRRNNMRIRGLPESLYQDIAPATLLRRREWKPVTDLLHARFAWGYPFKILVFNGPKPAILQPSSDIVAFLKGLDIDVPEDFPLPATAPASLPMIPADSNAM</sequence>
<accession>A0AAD1SPY3</accession>
<evidence type="ECO:0000313" key="3">
    <source>
        <dbReference type="Proteomes" id="UP001295444"/>
    </source>
</evidence>